<keyword evidence="5 13" id="KW-0963">Cytoplasm</keyword>
<evidence type="ECO:0000256" key="8">
    <source>
        <dbReference type="ARBA" id="ARBA00022793"/>
    </source>
</evidence>
<organism evidence="14 15">
    <name type="scientific">Hominiventricola filiformis</name>
    <dbReference type="NCBI Taxonomy" id="2885352"/>
    <lineage>
        <taxon>Bacteria</taxon>
        <taxon>Bacillati</taxon>
        <taxon>Bacillota</taxon>
        <taxon>Clostridia</taxon>
        <taxon>Lachnospirales</taxon>
        <taxon>Lachnospiraceae</taxon>
        <taxon>Hominiventricola</taxon>
    </lineage>
</organism>
<sequence>MGKIDLTKYGITGTTEIVHNPSYEMLFEEETKPGLEGFEKGQVSELGAVNVMTGIYTGRSPKDKYIVMDENSKDTVWWTSDEYKNDNHPATQEAWESVKELAKKELSNKKLYVVDAFCGANKDTRMAIRFIVEVAWQAHFVTNMFIQPTAEELEKFEPDFVVYNASKAKVENYKELGLNSETAVMFNITTREQVIVNTWYGGEMKKGMFSMMNYYLPLKGIASMHCSANTDMDGKNTAIFFGLSGTGKTTLSTDPKRLLIGDDEHGWDDNGVFNFEGGCYAKVINLDKDSEPDIYNAIRRDALLENVTLDAEGKIDFADKSVTENTRVSYPINHIEKIVRPVSAAPDAKNVIFLSADAFGVLPPVSILTPEQTEYYFLSGFTAKLAGTERGITEPTPTFSACFGQAFLELHPTKYAHELVKKMQKSGAKAYLVNTGWNGTGKRISIKDTRGIIDAILDGAILTAPTKKIPFFNFEVPTELPGVDPAILDPRDTYAEAAQWEEKAKDLAARFQKNFVKYESNADGKALVSAGPQL</sequence>
<keyword evidence="8 13" id="KW-0210">Decarboxylase</keyword>
<evidence type="ECO:0000256" key="13">
    <source>
        <dbReference type="HAMAP-Rule" id="MF_00453"/>
    </source>
</evidence>
<reference evidence="14 15" key="1">
    <citation type="submission" date="2021-10" db="EMBL/GenBank/DDBJ databases">
        <title>Anaerobic single-cell dispensing facilitates the cultivation of human gut bacteria.</title>
        <authorList>
            <person name="Afrizal A."/>
        </authorList>
    </citation>
    <scope>NUCLEOTIDE SEQUENCE [LARGE SCALE GENOMIC DNA]</scope>
    <source>
        <strain evidence="14 15">CLA-AA-H276</strain>
    </source>
</reference>
<comment type="subcellular location">
    <subcellularLocation>
        <location evidence="13">Cytoplasm</location>
    </subcellularLocation>
</comment>
<dbReference type="Proteomes" id="UP001198220">
    <property type="component" value="Unassembled WGS sequence"/>
</dbReference>
<feature type="binding site" evidence="13">
    <location>
        <position position="327"/>
    </location>
    <ligand>
        <name>substrate</name>
    </ligand>
</feature>
<dbReference type="InterPro" id="IPR015994">
    <property type="entry name" value="PEPCK_ATP_CS"/>
</dbReference>
<dbReference type="InterPro" id="IPR001272">
    <property type="entry name" value="PEP_carboxykinase_ATP"/>
</dbReference>
<dbReference type="GO" id="GO:0046872">
    <property type="term" value="F:metal ion binding"/>
    <property type="evidence" value="ECO:0007669"/>
    <property type="project" value="UniProtKB-KW"/>
</dbReference>
<protein>
    <recommendedName>
        <fullName evidence="3 13">Phosphoenolpyruvate carboxykinase (ATP)</fullName>
        <shortName evidence="13">PCK</shortName>
        <shortName evidence="13">PEP carboxykinase</shortName>
        <shortName evidence="13">PEPCK</shortName>
        <ecNumber evidence="3 13">4.1.1.49</ecNumber>
    </recommendedName>
</protein>
<evidence type="ECO:0000256" key="1">
    <source>
        <dbReference type="ARBA" id="ARBA00004742"/>
    </source>
</evidence>
<dbReference type="SUPFAM" id="SSF68923">
    <property type="entry name" value="PEP carboxykinase N-terminal domain"/>
    <property type="match status" value="1"/>
</dbReference>
<dbReference type="NCBIfam" id="NF006820">
    <property type="entry name" value="PRK09344.1-2"/>
    <property type="match status" value="1"/>
</dbReference>
<dbReference type="HAMAP" id="MF_00453">
    <property type="entry name" value="PEPCK_ATP"/>
    <property type="match status" value="1"/>
</dbReference>
<feature type="binding site" evidence="13">
    <location>
        <position position="200"/>
    </location>
    <ligand>
        <name>substrate</name>
    </ligand>
</feature>
<keyword evidence="4 13" id="KW-0312">Gluconeogenesis</keyword>
<dbReference type="GO" id="GO:0004612">
    <property type="term" value="F:phosphoenolpyruvate carboxykinase (ATP) activity"/>
    <property type="evidence" value="ECO:0007669"/>
    <property type="project" value="UniProtKB-UniRule"/>
</dbReference>
<evidence type="ECO:0000256" key="4">
    <source>
        <dbReference type="ARBA" id="ARBA00022432"/>
    </source>
</evidence>
<dbReference type="Gene3D" id="3.40.449.10">
    <property type="entry name" value="Phosphoenolpyruvate Carboxykinase, domain 1"/>
    <property type="match status" value="1"/>
</dbReference>
<evidence type="ECO:0000256" key="3">
    <source>
        <dbReference type="ARBA" id="ARBA00012363"/>
    </source>
</evidence>
<dbReference type="SUPFAM" id="SSF53795">
    <property type="entry name" value="PEP carboxykinase-like"/>
    <property type="match status" value="1"/>
</dbReference>
<keyword evidence="7 13" id="KW-0547">Nucleotide-binding</keyword>
<accession>A0AAE3ABT2</accession>
<evidence type="ECO:0000256" key="5">
    <source>
        <dbReference type="ARBA" id="ARBA00022490"/>
    </source>
</evidence>
<feature type="binding site" evidence="13">
    <location>
        <begin position="242"/>
        <end position="250"/>
    </location>
    <ligand>
        <name>ATP</name>
        <dbReference type="ChEBI" id="CHEBI:30616"/>
    </ligand>
</feature>
<feature type="binding site" evidence="13">
    <location>
        <position position="327"/>
    </location>
    <ligand>
        <name>ATP</name>
        <dbReference type="ChEBI" id="CHEBI:30616"/>
    </ligand>
</feature>
<dbReference type="Gene3D" id="2.170.8.10">
    <property type="entry name" value="Phosphoenolpyruvate Carboxykinase, domain 2"/>
    <property type="match status" value="1"/>
</dbReference>
<comment type="caution">
    <text evidence="14">The sequence shown here is derived from an EMBL/GenBank/DDBJ whole genome shotgun (WGS) entry which is preliminary data.</text>
</comment>
<dbReference type="EMBL" id="JAJEPS010000015">
    <property type="protein sequence ID" value="MCC2127133.1"/>
    <property type="molecule type" value="Genomic_DNA"/>
</dbReference>
<evidence type="ECO:0000256" key="12">
    <source>
        <dbReference type="ARBA" id="ARBA00047371"/>
    </source>
</evidence>
<evidence type="ECO:0000313" key="14">
    <source>
        <dbReference type="EMBL" id="MCC2127133.1"/>
    </source>
</evidence>
<dbReference type="NCBIfam" id="NF006819">
    <property type="entry name" value="PRK09344.1-1"/>
    <property type="match status" value="1"/>
</dbReference>
<gene>
    <name evidence="13 14" type="primary">pckA</name>
    <name evidence="14" type="ORF">LKD36_13250</name>
</gene>
<dbReference type="CDD" id="cd00484">
    <property type="entry name" value="PEPCK_ATP"/>
    <property type="match status" value="1"/>
</dbReference>
<comment type="catalytic activity">
    <reaction evidence="12 13">
        <text>oxaloacetate + ATP = phosphoenolpyruvate + ADP + CO2</text>
        <dbReference type="Rhea" id="RHEA:18617"/>
        <dbReference type="ChEBI" id="CHEBI:16452"/>
        <dbReference type="ChEBI" id="CHEBI:16526"/>
        <dbReference type="ChEBI" id="CHEBI:30616"/>
        <dbReference type="ChEBI" id="CHEBI:58702"/>
        <dbReference type="ChEBI" id="CHEBI:456216"/>
        <dbReference type="EC" id="4.1.1.49"/>
    </reaction>
</comment>
<dbReference type="PIRSF" id="PIRSF006294">
    <property type="entry name" value="PEP_crbxkin"/>
    <property type="match status" value="1"/>
</dbReference>
<feature type="binding site" evidence="13">
    <location>
        <begin position="443"/>
        <end position="444"/>
    </location>
    <ligand>
        <name>ATP</name>
        <dbReference type="ChEBI" id="CHEBI:30616"/>
    </ligand>
</feature>
<dbReference type="RefSeq" id="WP_118769886.1">
    <property type="nucleotide sequence ID" value="NZ_JAJEPS010000015.1"/>
</dbReference>
<feature type="binding site" evidence="13">
    <location>
        <position position="449"/>
    </location>
    <ligand>
        <name>ATP</name>
        <dbReference type="ChEBI" id="CHEBI:30616"/>
    </ligand>
</feature>
<feature type="binding site" evidence="13">
    <location>
        <position position="263"/>
    </location>
    <ligand>
        <name>Mn(2+)</name>
        <dbReference type="ChEBI" id="CHEBI:29035"/>
    </ligand>
</feature>
<dbReference type="EC" id="4.1.1.49" evidence="3 13"/>
<dbReference type="InterPro" id="IPR013035">
    <property type="entry name" value="PEP_carboxykinase_C"/>
</dbReference>
<feature type="binding site" evidence="13">
    <location>
        <position position="206"/>
    </location>
    <ligand>
        <name>ATP</name>
        <dbReference type="ChEBI" id="CHEBI:30616"/>
    </ligand>
</feature>
<dbReference type="NCBIfam" id="NF006821">
    <property type="entry name" value="PRK09344.1-3"/>
    <property type="match status" value="1"/>
</dbReference>
<comment type="function">
    <text evidence="13">Involved in the gluconeogenesis. Catalyzes the conversion of oxaloacetate (OAA) to phosphoenolpyruvate (PEP) through direct phosphoryl transfer between the nucleoside triphosphate and OAA.</text>
</comment>
<dbReference type="FunFam" id="2.170.8.10:FF:000001">
    <property type="entry name" value="Phosphoenolpyruvate carboxykinase (ATP)"/>
    <property type="match status" value="1"/>
</dbReference>
<dbReference type="PANTHER" id="PTHR30031">
    <property type="entry name" value="PHOSPHOENOLPYRUVATE CARBOXYKINASE ATP"/>
    <property type="match status" value="1"/>
</dbReference>
<dbReference type="PROSITE" id="PS00532">
    <property type="entry name" value="PEPCK_ATP"/>
    <property type="match status" value="1"/>
</dbReference>
<name>A0AAE3ABT2_9FIRM</name>
<feature type="binding site" evidence="13">
    <location>
        <position position="206"/>
    </location>
    <ligand>
        <name>Mn(2+)</name>
        <dbReference type="ChEBI" id="CHEBI:29035"/>
    </ligand>
</feature>
<keyword evidence="9 13" id="KW-0067">ATP-binding</keyword>
<keyword evidence="11 13" id="KW-0456">Lyase</keyword>
<evidence type="ECO:0000256" key="6">
    <source>
        <dbReference type="ARBA" id="ARBA00022723"/>
    </source>
</evidence>
<evidence type="ECO:0000313" key="15">
    <source>
        <dbReference type="Proteomes" id="UP001198220"/>
    </source>
</evidence>
<dbReference type="GO" id="GO:0006094">
    <property type="term" value="P:gluconeogenesis"/>
    <property type="evidence" value="ECO:0007669"/>
    <property type="project" value="UniProtKB-UniRule"/>
</dbReference>
<dbReference type="InterPro" id="IPR008210">
    <property type="entry name" value="PEP_carboxykinase_N"/>
</dbReference>
<evidence type="ECO:0000256" key="2">
    <source>
        <dbReference type="ARBA" id="ARBA00006052"/>
    </source>
</evidence>
<comment type="pathway">
    <text evidence="1 13">Carbohydrate biosynthesis; gluconeogenesis.</text>
</comment>
<evidence type="ECO:0000256" key="10">
    <source>
        <dbReference type="ARBA" id="ARBA00023211"/>
    </source>
</evidence>
<proteinExistence type="inferred from homology"/>
<feature type="binding site" evidence="13">
    <location>
        <position position="291"/>
    </location>
    <ligand>
        <name>ATP</name>
        <dbReference type="ChEBI" id="CHEBI:30616"/>
    </ligand>
</feature>
<dbReference type="Gene3D" id="3.90.228.20">
    <property type="match status" value="1"/>
</dbReference>
<dbReference type="FunFam" id="3.40.449.10:FF:000001">
    <property type="entry name" value="Phosphoenolpyruvate carboxykinase (ATP)"/>
    <property type="match status" value="1"/>
</dbReference>
<keyword evidence="15" id="KW-1185">Reference proteome</keyword>
<feature type="binding site" evidence="13">
    <location>
        <position position="225"/>
    </location>
    <ligand>
        <name>ATP</name>
        <dbReference type="ChEBI" id="CHEBI:30616"/>
    </ligand>
</feature>
<dbReference type="AlphaFoldDB" id="A0AAE3ABT2"/>
<dbReference type="Pfam" id="PF01293">
    <property type="entry name" value="PEPCK_ATP"/>
    <property type="match status" value="1"/>
</dbReference>
<dbReference type="GO" id="GO:0005829">
    <property type="term" value="C:cytosol"/>
    <property type="evidence" value="ECO:0007669"/>
    <property type="project" value="TreeGrafter"/>
</dbReference>
<feature type="binding site" evidence="13">
    <location>
        <position position="59"/>
    </location>
    <ligand>
        <name>substrate</name>
    </ligand>
</feature>
<comment type="cofactor">
    <cofactor evidence="13">
        <name>Mn(2+)</name>
        <dbReference type="ChEBI" id="CHEBI:29035"/>
    </cofactor>
    <text evidence="13">Binds 1 Mn(2+) ion per subunit.</text>
</comment>
<feature type="binding site" evidence="13">
    <location>
        <position position="206"/>
    </location>
    <ligand>
        <name>substrate</name>
    </ligand>
</feature>
<evidence type="ECO:0000256" key="7">
    <source>
        <dbReference type="ARBA" id="ARBA00022741"/>
    </source>
</evidence>
<keyword evidence="10 13" id="KW-0464">Manganese</keyword>
<evidence type="ECO:0000256" key="9">
    <source>
        <dbReference type="ARBA" id="ARBA00022840"/>
    </source>
</evidence>
<dbReference type="PANTHER" id="PTHR30031:SF0">
    <property type="entry name" value="PHOSPHOENOLPYRUVATE CARBOXYKINASE (ATP)"/>
    <property type="match status" value="1"/>
</dbReference>
<feature type="binding site" evidence="13">
    <location>
        <position position="225"/>
    </location>
    <ligand>
        <name>Mn(2+)</name>
        <dbReference type="ChEBI" id="CHEBI:29035"/>
    </ligand>
</feature>
<evidence type="ECO:0000256" key="11">
    <source>
        <dbReference type="ARBA" id="ARBA00023239"/>
    </source>
</evidence>
<dbReference type="NCBIfam" id="TIGR00224">
    <property type="entry name" value="pckA"/>
    <property type="match status" value="1"/>
</dbReference>
<keyword evidence="6 13" id="KW-0479">Metal-binding</keyword>
<comment type="similarity">
    <text evidence="2 13">Belongs to the phosphoenolpyruvate carboxykinase (ATP) family.</text>
</comment>
<dbReference type="GO" id="GO:0005524">
    <property type="term" value="F:ATP binding"/>
    <property type="evidence" value="ECO:0007669"/>
    <property type="project" value="UniProtKB-UniRule"/>
</dbReference>